<dbReference type="NCBIfam" id="TIGR02226">
    <property type="entry name" value="two_anch"/>
    <property type="match status" value="1"/>
</dbReference>
<dbReference type="PANTHER" id="PTHR37464:SF1">
    <property type="entry name" value="BLL2463 PROTEIN"/>
    <property type="match status" value="1"/>
</dbReference>
<evidence type="ECO:0000313" key="4">
    <source>
        <dbReference type="Proteomes" id="UP000078459"/>
    </source>
</evidence>
<dbReference type="InterPro" id="IPR024163">
    <property type="entry name" value="Aerotolerance_reg_N"/>
</dbReference>
<evidence type="ECO:0000256" key="1">
    <source>
        <dbReference type="SAM" id="Phobius"/>
    </source>
</evidence>
<feature type="transmembrane region" description="Helical" evidence="1">
    <location>
        <begin position="637"/>
        <end position="659"/>
    </location>
</feature>
<dbReference type="EMBL" id="LWHJ01000027">
    <property type="protein sequence ID" value="OAQ39758.1"/>
    <property type="molecule type" value="Genomic_DNA"/>
</dbReference>
<dbReference type="PANTHER" id="PTHR37464">
    <property type="entry name" value="BLL2463 PROTEIN"/>
    <property type="match status" value="1"/>
</dbReference>
<reference evidence="3 4" key="1">
    <citation type="submission" date="2016-04" db="EMBL/GenBank/DDBJ databases">
        <authorList>
            <person name="Evans L.H."/>
            <person name="Alamgir A."/>
            <person name="Owens N."/>
            <person name="Weber N.D."/>
            <person name="Virtaneva K."/>
            <person name="Barbian K."/>
            <person name="Babar A."/>
            <person name="Rosenke K."/>
        </authorList>
    </citation>
    <scope>NUCLEOTIDE SEQUENCE [LARGE SCALE GENOMIC DNA]</scope>
    <source>
        <strain evidence="3 4">CCM 8644</strain>
    </source>
</reference>
<accession>A0A179DFM0</accession>
<gene>
    <name evidence="3" type="ORF">A5893_09255</name>
</gene>
<dbReference type="Pfam" id="PF07584">
    <property type="entry name" value="BatA"/>
    <property type="match status" value="1"/>
</dbReference>
<protein>
    <recommendedName>
        <fullName evidence="2">Aerotolerance regulator N-terminal domain-containing protein</fullName>
    </recommendedName>
</protein>
<feature type="domain" description="Aerotolerance regulator N-terminal" evidence="2">
    <location>
        <begin position="2"/>
        <end position="63"/>
    </location>
</feature>
<evidence type="ECO:0000313" key="3">
    <source>
        <dbReference type="EMBL" id="OAQ39758.1"/>
    </source>
</evidence>
<dbReference type="STRING" id="1826909.A5893_09255"/>
<reference evidence="3 4" key="2">
    <citation type="submission" date="2016-06" db="EMBL/GenBank/DDBJ databases">
        <title>Pedobacter psychrophilus sp. nov., isolated from Antarctic fragmentary rock.</title>
        <authorList>
            <person name="Svec P."/>
        </authorList>
    </citation>
    <scope>NUCLEOTIDE SEQUENCE [LARGE SCALE GENOMIC DNA]</scope>
    <source>
        <strain evidence="3 4">CCM 8644</strain>
    </source>
</reference>
<name>A0A179DFM0_9SPHI</name>
<dbReference type="Proteomes" id="UP000078459">
    <property type="component" value="Unassembled WGS sequence"/>
</dbReference>
<keyword evidence="1" id="KW-0472">Membrane</keyword>
<comment type="caution">
    <text evidence="3">The sequence shown here is derived from an EMBL/GenBank/DDBJ whole genome shotgun (WGS) entry which is preliminary data.</text>
</comment>
<feature type="transmembrane region" description="Helical" evidence="1">
    <location>
        <begin position="44"/>
        <end position="65"/>
    </location>
</feature>
<keyword evidence="4" id="KW-1185">Reference proteome</keyword>
<dbReference type="InterPro" id="IPR011933">
    <property type="entry name" value="Double_TM_dom"/>
</dbReference>
<keyword evidence="1" id="KW-1133">Transmembrane helix</keyword>
<organism evidence="3 4">
    <name type="scientific">Pedobacter psychrophilus</name>
    <dbReference type="NCBI Taxonomy" id="1826909"/>
    <lineage>
        <taxon>Bacteria</taxon>
        <taxon>Pseudomonadati</taxon>
        <taxon>Bacteroidota</taxon>
        <taxon>Sphingobacteriia</taxon>
        <taxon>Sphingobacteriales</taxon>
        <taxon>Sphingobacteriaceae</taxon>
        <taxon>Pedobacter</taxon>
    </lineage>
</organism>
<sequence length="667" mass="76210">MIAIPVIIHLFNFRKFKKVYFTNVKFLKDAQLQTSSTQKLKERLILLSRILAIIFLVLAFSQPYFKDKTDKKTFKNAVISIYLDNSYSMEAVNKNGSLLDEAKRNVKELVDAYSLNDKFQLFTNDFSGKQQRLITKEELLDELNDIKILPIGRDYQSIINRQQNFLFNEQKVKREAYLISDFQKQNQESLKKDTSISFHLIPLIANDLPNISVDSVYFLSPFHQPNQKENLVYKVTNHSDKTAENIPVKLNINGSQKAIASLNIKPNCSQTDTLIFSGLTGGWQKASITIKDYPIVFDDVLNFTFEVKNQIPVLGIFENNAQQNIKIAYQTDAFFKFTEVDLSQINYSGLSNQQLIILENLKSISSGLTQQLKQYLDNGGSLSVFIPLEADLNSYESFFKIIGIDYPTSLVAQNIKAKKIDLTHPIFTDIFEQTPKNIDLPVANKYFNSSNLTKTTKEVLIAGEGNEALFDVFKIGSGKAYVSFIPIEKEASNLSQHALFLPMLFKMALLAAKEQKLFYTIGKDQEVEIPNFNIPENQNIIIKNKEIEVIPELIKKPSETMLYFADQLNKQGIYEVLLKDSLLASFALNEDRRESELKFYNRDELSKIFGVSDKNILKTNAQTLAKQIETSNFGVSLWKLCIILTILFLLMEILLIRFFKNKNLSAA</sequence>
<proteinExistence type="predicted"/>
<evidence type="ECO:0000259" key="2">
    <source>
        <dbReference type="Pfam" id="PF07584"/>
    </source>
</evidence>
<keyword evidence="1" id="KW-0812">Transmembrane</keyword>
<dbReference type="AlphaFoldDB" id="A0A179DFM0"/>